<evidence type="ECO:0000256" key="6">
    <source>
        <dbReference type="ARBA" id="ARBA00023077"/>
    </source>
</evidence>
<evidence type="ECO:0000256" key="2">
    <source>
        <dbReference type="ARBA" id="ARBA00009810"/>
    </source>
</evidence>
<keyword evidence="6 11" id="KW-0798">TonB box</keyword>
<dbReference type="Pfam" id="PF07715">
    <property type="entry name" value="Plug"/>
    <property type="match status" value="1"/>
</dbReference>
<evidence type="ECO:0000313" key="14">
    <source>
        <dbReference type="EMBL" id="GGK10120.1"/>
    </source>
</evidence>
<dbReference type="Proteomes" id="UP000599009">
    <property type="component" value="Unassembled WGS sequence"/>
</dbReference>
<dbReference type="PROSITE" id="PS52016">
    <property type="entry name" value="TONB_DEPENDENT_REC_3"/>
    <property type="match status" value="1"/>
</dbReference>
<evidence type="ECO:0000259" key="12">
    <source>
        <dbReference type="Pfam" id="PF00593"/>
    </source>
</evidence>
<dbReference type="InterPro" id="IPR037066">
    <property type="entry name" value="Plug_dom_sf"/>
</dbReference>
<proteinExistence type="inferred from homology"/>
<keyword evidence="4 10" id="KW-1134">Transmembrane beta strand</keyword>
<evidence type="ECO:0000259" key="13">
    <source>
        <dbReference type="Pfam" id="PF07715"/>
    </source>
</evidence>
<dbReference type="SUPFAM" id="SSF56935">
    <property type="entry name" value="Porins"/>
    <property type="match status" value="1"/>
</dbReference>
<evidence type="ECO:0000256" key="4">
    <source>
        <dbReference type="ARBA" id="ARBA00022452"/>
    </source>
</evidence>
<evidence type="ECO:0000256" key="1">
    <source>
        <dbReference type="ARBA" id="ARBA00004571"/>
    </source>
</evidence>
<comment type="similarity">
    <text evidence="2 10 11">Belongs to the TonB-dependent receptor family.</text>
</comment>
<comment type="subcellular location">
    <subcellularLocation>
        <location evidence="1 10">Cell outer membrane</location>
        <topology evidence="1 10">Multi-pass membrane protein</topology>
    </subcellularLocation>
</comment>
<dbReference type="InterPro" id="IPR036942">
    <property type="entry name" value="Beta-barrel_TonB_sf"/>
</dbReference>
<feature type="domain" description="TonB-dependent receptor-like beta-barrel" evidence="12">
    <location>
        <begin position="307"/>
        <end position="711"/>
    </location>
</feature>
<evidence type="ECO:0000256" key="9">
    <source>
        <dbReference type="ARBA" id="ARBA00023237"/>
    </source>
</evidence>
<comment type="caution">
    <text evidence="14">The sequence shown here is derived from an EMBL/GenBank/DDBJ whole genome shotgun (WGS) entry which is preliminary data.</text>
</comment>
<dbReference type="InterPro" id="IPR000531">
    <property type="entry name" value="Beta-barrel_TonB"/>
</dbReference>
<evidence type="ECO:0000256" key="3">
    <source>
        <dbReference type="ARBA" id="ARBA00022448"/>
    </source>
</evidence>
<dbReference type="Pfam" id="PF00593">
    <property type="entry name" value="TonB_dep_Rec_b-barrel"/>
    <property type="match status" value="1"/>
</dbReference>
<reference evidence="15" key="1">
    <citation type="journal article" date="2019" name="Int. J. Syst. Evol. Microbiol.">
        <title>The Global Catalogue of Microorganisms (GCM) 10K type strain sequencing project: providing services to taxonomists for standard genome sequencing and annotation.</title>
        <authorList>
            <consortium name="The Broad Institute Genomics Platform"/>
            <consortium name="The Broad Institute Genome Sequencing Center for Infectious Disease"/>
            <person name="Wu L."/>
            <person name="Ma J."/>
        </authorList>
    </citation>
    <scope>NUCLEOTIDE SEQUENCE [LARGE SCALE GENOMIC DNA]</scope>
    <source>
        <strain evidence="15">CGMCC 1.8985</strain>
    </source>
</reference>
<dbReference type="PANTHER" id="PTHR32552">
    <property type="entry name" value="FERRICHROME IRON RECEPTOR-RELATED"/>
    <property type="match status" value="1"/>
</dbReference>
<protein>
    <submittedName>
        <fullName evidence="14">Ligand-gated channel protein</fullName>
    </submittedName>
</protein>
<sequence length="740" mass="81261">MHSTCQIYPRSARARIADPVFRASRLRAAIALVLPLMLVGPPGLAAAQSAQPNAQPAAEATITTGAVAATDLDTIRVVGQRANRVSNGATNLDLSIRETPQSISVVTAEQMRQFGADSVNEALRLATGVRVDEWETNRTSYSARGFDILNTQIDGVGLPNGWGVTTGAVDAAGYEKVEVIRGANGLLTGVGNASGTINYVRKRPTNAREGRFGLSYGSWNTLRAEVDYSTPFTVDGTWAGRVVVAHEHGDSWLRANENSRDFFYGVVDGQVGERGTLTLGYSYQRAESDGIMWGALPFTNSDGTQREWPRDASTTQDWTYWDTTAHTAFAEYTHDVADDWQLKLSYNWRRNTGDERMFYAFDGQGTGLDPETGLGLSGYPWGGDDEATAQLGTATLNGTFRMFGREHEAMVGLARARSTTDSRERTADFSSPAWGPLPPFPYPTDAIPEPAWSEPSLYSELDQELTRAFAATRIALTDRFKAIVGANHARYRRSGHSYDLGFDQTTRHTSPYGGLTFDFTDRVLGYVSYSDIYQPQDQVDANDRYLDASQGVNYEAGIKADWLDGRLLTTVAVFKADQEGLATPTGQYNEFGMSIYAPVDVRSKGVELEAVGRLTDHLDIVAGYTALRLDGLNGRDTYPWVPRHAANLLLSGRLPAHEALSWGVGARWQGGIFNTEASGFRVRQDSYAVANAYIAWDFAPDATLRLNANNITDEKYINTLRYSGYYGAPANYTLSLDWRF</sequence>
<evidence type="ECO:0000256" key="5">
    <source>
        <dbReference type="ARBA" id="ARBA00022692"/>
    </source>
</evidence>
<keyword evidence="5 10" id="KW-0812">Transmembrane</keyword>
<feature type="domain" description="TonB-dependent receptor plug" evidence="13">
    <location>
        <begin position="96"/>
        <end position="196"/>
    </location>
</feature>
<dbReference type="InterPro" id="IPR039426">
    <property type="entry name" value="TonB-dep_rcpt-like"/>
</dbReference>
<keyword evidence="7 10" id="KW-0472">Membrane</keyword>
<dbReference type="NCBIfam" id="TIGR01783">
    <property type="entry name" value="TonB-siderophor"/>
    <property type="match status" value="1"/>
</dbReference>
<keyword evidence="9 10" id="KW-0998">Cell outer membrane</keyword>
<evidence type="ECO:0000256" key="7">
    <source>
        <dbReference type="ARBA" id="ARBA00023136"/>
    </source>
</evidence>
<keyword evidence="8" id="KW-0675">Receptor</keyword>
<evidence type="ECO:0000256" key="10">
    <source>
        <dbReference type="PROSITE-ProRule" id="PRU01360"/>
    </source>
</evidence>
<gene>
    <name evidence="14" type="primary">fpvA1</name>
    <name evidence="14" type="ORF">GCM10011394_19470</name>
</gene>
<keyword evidence="3 10" id="KW-0813">Transport</keyword>
<dbReference type="CDD" id="cd01347">
    <property type="entry name" value="ligand_gated_channel"/>
    <property type="match status" value="1"/>
</dbReference>
<evidence type="ECO:0000256" key="11">
    <source>
        <dbReference type="RuleBase" id="RU003357"/>
    </source>
</evidence>
<accession>A0ABQ2EHY1</accession>
<evidence type="ECO:0000256" key="8">
    <source>
        <dbReference type="ARBA" id="ARBA00023170"/>
    </source>
</evidence>
<dbReference type="InterPro" id="IPR012910">
    <property type="entry name" value="Plug_dom"/>
</dbReference>
<name>A0ABQ2EHY1_9GAMM</name>
<dbReference type="PANTHER" id="PTHR32552:SF74">
    <property type="entry name" value="HYDROXAMATE SIDEROPHORE RECEPTOR FHUE"/>
    <property type="match status" value="1"/>
</dbReference>
<keyword evidence="15" id="KW-1185">Reference proteome</keyword>
<evidence type="ECO:0000313" key="15">
    <source>
        <dbReference type="Proteomes" id="UP000599009"/>
    </source>
</evidence>
<dbReference type="Gene3D" id="2.40.170.20">
    <property type="entry name" value="TonB-dependent receptor, beta-barrel domain"/>
    <property type="match status" value="1"/>
</dbReference>
<dbReference type="InterPro" id="IPR010105">
    <property type="entry name" value="TonB_sidphr_rcpt"/>
</dbReference>
<dbReference type="RefSeq" id="WP_132986883.1">
    <property type="nucleotide sequence ID" value="NZ_BMME01000001.1"/>
</dbReference>
<organism evidence="14 15">
    <name type="scientific">Luteimonas terricola</name>
    <dbReference type="NCBI Taxonomy" id="645597"/>
    <lineage>
        <taxon>Bacteria</taxon>
        <taxon>Pseudomonadati</taxon>
        <taxon>Pseudomonadota</taxon>
        <taxon>Gammaproteobacteria</taxon>
        <taxon>Lysobacterales</taxon>
        <taxon>Lysobacteraceae</taxon>
        <taxon>Luteimonas</taxon>
    </lineage>
</organism>
<dbReference type="EMBL" id="BMME01000001">
    <property type="protein sequence ID" value="GGK10120.1"/>
    <property type="molecule type" value="Genomic_DNA"/>
</dbReference>
<dbReference type="Gene3D" id="2.170.130.10">
    <property type="entry name" value="TonB-dependent receptor, plug domain"/>
    <property type="match status" value="1"/>
</dbReference>